<evidence type="ECO:0000313" key="2">
    <source>
        <dbReference type="EMBL" id="KAK7361531.1"/>
    </source>
</evidence>
<keyword evidence="3" id="KW-1185">Reference proteome</keyword>
<organism evidence="2 3">
    <name type="scientific">Canavalia gladiata</name>
    <name type="common">Sword bean</name>
    <name type="synonym">Dolichos gladiatus</name>
    <dbReference type="NCBI Taxonomy" id="3824"/>
    <lineage>
        <taxon>Eukaryota</taxon>
        <taxon>Viridiplantae</taxon>
        <taxon>Streptophyta</taxon>
        <taxon>Embryophyta</taxon>
        <taxon>Tracheophyta</taxon>
        <taxon>Spermatophyta</taxon>
        <taxon>Magnoliopsida</taxon>
        <taxon>eudicotyledons</taxon>
        <taxon>Gunneridae</taxon>
        <taxon>Pentapetalae</taxon>
        <taxon>rosids</taxon>
        <taxon>fabids</taxon>
        <taxon>Fabales</taxon>
        <taxon>Fabaceae</taxon>
        <taxon>Papilionoideae</taxon>
        <taxon>50 kb inversion clade</taxon>
        <taxon>NPAAA clade</taxon>
        <taxon>indigoferoid/millettioid clade</taxon>
        <taxon>Phaseoleae</taxon>
        <taxon>Canavalia</taxon>
    </lineage>
</organism>
<comment type="caution">
    <text evidence="2">The sequence shown here is derived from an EMBL/GenBank/DDBJ whole genome shotgun (WGS) entry which is preliminary data.</text>
</comment>
<dbReference type="EMBL" id="JAYMYQ010000001">
    <property type="protein sequence ID" value="KAK7361531.1"/>
    <property type="molecule type" value="Genomic_DNA"/>
</dbReference>
<feature type="region of interest" description="Disordered" evidence="1">
    <location>
        <begin position="19"/>
        <end position="40"/>
    </location>
</feature>
<evidence type="ECO:0000256" key="1">
    <source>
        <dbReference type="SAM" id="MobiDB-lite"/>
    </source>
</evidence>
<protein>
    <submittedName>
        <fullName evidence="2">Uncharacterized protein</fullName>
    </submittedName>
</protein>
<dbReference type="Proteomes" id="UP001367508">
    <property type="component" value="Unassembled WGS sequence"/>
</dbReference>
<evidence type="ECO:0000313" key="3">
    <source>
        <dbReference type="Proteomes" id="UP001367508"/>
    </source>
</evidence>
<dbReference type="AlphaFoldDB" id="A0AAN9MVT7"/>
<reference evidence="2 3" key="1">
    <citation type="submission" date="2024-01" db="EMBL/GenBank/DDBJ databases">
        <title>The genomes of 5 underutilized Papilionoideae crops provide insights into root nodulation and disease resistanc.</title>
        <authorList>
            <person name="Jiang F."/>
        </authorList>
    </citation>
    <scope>NUCLEOTIDE SEQUENCE [LARGE SCALE GENOMIC DNA]</scope>
    <source>
        <strain evidence="2">LVBAO_FW01</strain>
        <tissue evidence="2">Leaves</tissue>
    </source>
</reference>
<proteinExistence type="predicted"/>
<gene>
    <name evidence="2" type="ORF">VNO77_03600</name>
</gene>
<accession>A0AAN9MVT7</accession>
<sequence length="73" mass="8593">MMLWEVFLSSEFFLEEVTKRESPGKEEEKKGEQEKEARRLVRKRGESDLLQEVKRKPEAVILAPGFILKAIHH</sequence>
<name>A0AAN9MVT7_CANGL</name>